<accession>A0A6C0HIL9</accession>
<name>A0A6C0HIL9_9ZZZZ</name>
<organism evidence="1">
    <name type="scientific">viral metagenome</name>
    <dbReference type="NCBI Taxonomy" id="1070528"/>
    <lineage>
        <taxon>unclassified sequences</taxon>
        <taxon>metagenomes</taxon>
        <taxon>organismal metagenomes</taxon>
    </lineage>
</organism>
<protein>
    <submittedName>
        <fullName evidence="1">Uncharacterized protein</fullName>
    </submittedName>
</protein>
<dbReference type="EMBL" id="MN739966">
    <property type="protein sequence ID" value="QHT80210.1"/>
    <property type="molecule type" value="Genomic_DNA"/>
</dbReference>
<evidence type="ECO:0000313" key="1">
    <source>
        <dbReference type="EMBL" id="QHT80210.1"/>
    </source>
</evidence>
<proteinExistence type="predicted"/>
<reference evidence="1" key="1">
    <citation type="journal article" date="2020" name="Nature">
        <title>Giant virus diversity and host interactions through global metagenomics.</title>
        <authorList>
            <person name="Schulz F."/>
            <person name="Roux S."/>
            <person name="Paez-Espino D."/>
            <person name="Jungbluth S."/>
            <person name="Walsh D.A."/>
            <person name="Denef V.J."/>
            <person name="McMahon K.D."/>
            <person name="Konstantinidis K.T."/>
            <person name="Eloe-Fadrosh E.A."/>
            <person name="Kyrpides N.C."/>
            <person name="Woyke T."/>
        </authorList>
    </citation>
    <scope>NUCLEOTIDE SEQUENCE</scope>
    <source>
        <strain evidence="1">GVMAG-M-3300023184-120</strain>
    </source>
</reference>
<sequence>METKTKLLTYVNSLYDDIKRNDPGYLESYINLKKVSEPLRGIYHNIQNAHHSWNLSRGHIISKNRINTQKCDNLPKMKNFEYLEEPIKMHIEEHSYSANQFEFTLGERKYEIFIVLEKLTKEQCLRKVKEILKDTYIWLHVLQNYAKINNTGSISQENVCSKTVNIFLYMTSLQKTLPASKLTKLDQNHINTGFTTGCSEMTEICIFRQEEWFKVLIHESFHNSGLDFIDLKQEYMSEAEAQMRELFPVNVMDLRLYESYCETWGEILNDMFIVFEKQNKNKNKTKKRSAPHQKNDFSRWLRLLSFQLNKEVIFSCMQLNKLLDQHDIGYFEMSDKSKAATYTESTQCFSYFFLKSILLTHYLQFFEFCAEQSAGFSLDFELTREHVLRYVNLFKTQYNSERMKYYMELTKNTIDDPLLPEKKNMRMSLFGN</sequence>
<dbReference type="AlphaFoldDB" id="A0A6C0HIL9"/>